<proteinExistence type="inferred from homology"/>
<dbReference type="EMBL" id="JANAWD010001030">
    <property type="protein sequence ID" value="KAJ3474569.1"/>
    <property type="molecule type" value="Genomic_DNA"/>
</dbReference>
<dbReference type="PANTHER" id="PTHR12714:SF9">
    <property type="entry name" value="PROTEIN-S-ISOPRENYLCYSTEINE O-METHYLTRANSFERASE"/>
    <property type="match status" value="1"/>
</dbReference>
<keyword evidence="3 5" id="KW-1133">Transmembrane helix</keyword>
<comment type="similarity">
    <text evidence="5">Belongs to the class VI-like SAM-binding methyltransferase superfamily. Isoprenylcysteine carboxyl methyltransferase family.</text>
</comment>
<evidence type="ECO:0000313" key="7">
    <source>
        <dbReference type="Proteomes" id="UP001212997"/>
    </source>
</evidence>
<comment type="subcellular location">
    <subcellularLocation>
        <location evidence="5">Endoplasmic reticulum membrane</location>
        <topology evidence="5">Multi-pass membrane protein</topology>
    </subcellularLocation>
    <subcellularLocation>
        <location evidence="1">Membrane</location>
        <topology evidence="1">Multi-pass membrane protein</topology>
    </subcellularLocation>
</comment>
<dbReference type="Gene3D" id="1.20.120.1630">
    <property type="match status" value="1"/>
</dbReference>
<evidence type="ECO:0000256" key="2">
    <source>
        <dbReference type="ARBA" id="ARBA00022692"/>
    </source>
</evidence>
<keyword evidence="5" id="KW-0489">Methyltransferase</keyword>
<evidence type="ECO:0000256" key="4">
    <source>
        <dbReference type="ARBA" id="ARBA00023136"/>
    </source>
</evidence>
<keyword evidence="4 5" id="KW-0472">Membrane</keyword>
<evidence type="ECO:0000313" key="6">
    <source>
        <dbReference type="EMBL" id="KAJ3474569.1"/>
    </source>
</evidence>
<dbReference type="PANTHER" id="PTHR12714">
    <property type="entry name" value="PROTEIN-S ISOPRENYLCYSTEINE O-METHYLTRANSFERASE"/>
    <property type="match status" value="1"/>
</dbReference>
<keyword evidence="2 5" id="KW-0812">Transmembrane</keyword>
<dbReference type="EC" id="2.1.1.100" evidence="5"/>
<evidence type="ECO:0000256" key="5">
    <source>
        <dbReference type="RuleBase" id="RU362022"/>
    </source>
</evidence>
<dbReference type="GO" id="GO:0032259">
    <property type="term" value="P:methylation"/>
    <property type="evidence" value="ECO:0007669"/>
    <property type="project" value="UniProtKB-KW"/>
</dbReference>
<evidence type="ECO:0000256" key="3">
    <source>
        <dbReference type="ARBA" id="ARBA00022989"/>
    </source>
</evidence>
<comment type="catalytic activity">
    <reaction evidence="5">
        <text>[protein]-C-terminal S-[(2E,6E)-farnesyl]-L-cysteine + S-adenosyl-L-methionine = [protein]-C-terminal S-[(2E,6E)-farnesyl]-L-cysteine methyl ester + S-adenosyl-L-homocysteine</text>
        <dbReference type="Rhea" id="RHEA:21672"/>
        <dbReference type="Rhea" id="RHEA-COMP:12125"/>
        <dbReference type="Rhea" id="RHEA-COMP:12126"/>
        <dbReference type="ChEBI" id="CHEBI:57856"/>
        <dbReference type="ChEBI" id="CHEBI:59789"/>
        <dbReference type="ChEBI" id="CHEBI:90510"/>
        <dbReference type="ChEBI" id="CHEBI:90511"/>
        <dbReference type="EC" id="2.1.1.100"/>
    </reaction>
</comment>
<comment type="caution">
    <text evidence="6">The sequence shown here is derived from an EMBL/GenBank/DDBJ whole genome shotgun (WGS) entry which is preliminary data.</text>
</comment>
<name>A0AAD5UPZ9_9APHY</name>
<feature type="transmembrane region" description="Helical" evidence="5">
    <location>
        <begin position="184"/>
        <end position="203"/>
    </location>
</feature>
<protein>
    <recommendedName>
        <fullName evidence="5">Protein-S-isoprenylcysteine O-methyltransferase</fullName>
        <ecNumber evidence="5">2.1.1.100</ecNumber>
    </recommendedName>
</protein>
<feature type="transmembrane region" description="Helical" evidence="5">
    <location>
        <begin position="235"/>
        <end position="256"/>
    </location>
</feature>
<feature type="transmembrane region" description="Helical" evidence="5">
    <location>
        <begin position="130"/>
        <end position="148"/>
    </location>
</feature>
<keyword evidence="5" id="KW-0808">Transferase</keyword>
<keyword evidence="7" id="KW-1185">Reference proteome</keyword>
<dbReference type="GO" id="GO:0004671">
    <property type="term" value="F:protein C-terminal S-isoprenylcysteine carboxyl O-methyltransferase activity"/>
    <property type="evidence" value="ECO:0007669"/>
    <property type="project" value="UniProtKB-EC"/>
</dbReference>
<dbReference type="AlphaFoldDB" id="A0AAD5UPZ9"/>
<evidence type="ECO:0000256" key="1">
    <source>
        <dbReference type="ARBA" id="ARBA00004141"/>
    </source>
</evidence>
<keyword evidence="5" id="KW-0949">S-adenosyl-L-methionine</keyword>
<gene>
    <name evidence="6" type="ORF">NLI96_g12387</name>
</gene>
<feature type="transmembrane region" description="Helical" evidence="5">
    <location>
        <begin position="59"/>
        <end position="86"/>
    </location>
</feature>
<reference evidence="6" key="1">
    <citation type="submission" date="2022-07" db="EMBL/GenBank/DDBJ databases">
        <title>Genome Sequence of Physisporinus lineatus.</title>
        <authorList>
            <person name="Buettner E."/>
        </authorList>
    </citation>
    <scope>NUCLEOTIDE SEQUENCE</scope>
    <source>
        <strain evidence="6">VT162</strain>
    </source>
</reference>
<dbReference type="InterPro" id="IPR007269">
    <property type="entry name" value="ICMT_MeTrfase"/>
</dbReference>
<keyword evidence="5" id="KW-0256">Endoplasmic reticulum</keyword>
<sequence>MSNAAFSSASPEDAPLAPVVTRICLLLLTGISAHISLSPPNPPAPQKQCVAQKTLFERGILWVTFCSKMMVWVATSADAIATALTYHQYQSSSFLPRAVCPHPSSSITDSYSPQTLDFQPPNPLFTPSPLLILGALAVFFGASLRLWCFHALGRLFTFEVTIHPTHTLVTSGPYAFVRHPSYTGVWLTLVGSTLVALAPGSWIPECWLSPSYQLFSISIPPHWLGRPETSEAIKLSFWGFSIMQILIFSLIAFWLVKITYALRSTHKRLHIEDVELHKVFGETWEAYARRVRWKLVPGIF</sequence>
<dbReference type="GO" id="GO:0005789">
    <property type="term" value="C:endoplasmic reticulum membrane"/>
    <property type="evidence" value="ECO:0007669"/>
    <property type="project" value="UniProtKB-SubCell"/>
</dbReference>
<dbReference type="Pfam" id="PF04140">
    <property type="entry name" value="ICMT"/>
    <property type="match status" value="1"/>
</dbReference>
<accession>A0AAD5UPZ9</accession>
<organism evidence="6 7">
    <name type="scientific">Meripilus lineatus</name>
    <dbReference type="NCBI Taxonomy" id="2056292"/>
    <lineage>
        <taxon>Eukaryota</taxon>
        <taxon>Fungi</taxon>
        <taxon>Dikarya</taxon>
        <taxon>Basidiomycota</taxon>
        <taxon>Agaricomycotina</taxon>
        <taxon>Agaricomycetes</taxon>
        <taxon>Polyporales</taxon>
        <taxon>Meripilaceae</taxon>
        <taxon>Meripilus</taxon>
    </lineage>
</organism>
<dbReference type="Proteomes" id="UP001212997">
    <property type="component" value="Unassembled WGS sequence"/>
</dbReference>